<comment type="caution">
    <text evidence="1">The sequence shown here is derived from an EMBL/GenBank/DDBJ whole genome shotgun (WGS) entry which is preliminary data.</text>
</comment>
<dbReference type="OrthoDB" id="7031057at2"/>
<protein>
    <submittedName>
        <fullName evidence="1">Uncharacterized protein</fullName>
    </submittedName>
</protein>
<reference evidence="1 2" key="1">
    <citation type="submission" date="2016-08" db="EMBL/GenBank/DDBJ databases">
        <authorList>
            <person name="Seilhamer J.J."/>
        </authorList>
    </citation>
    <scope>NUCLEOTIDE SEQUENCE [LARGE SCALE GENOMIC DNA]</scope>
    <source>
        <strain evidence="1 2">KH-21-114</strain>
    </source>
</reference>
<accession>A0A2S3X5H2</accession>
<evidence type="ECO:0000313" key="2">
    <source>
        <dbReference type="Proteomes" id="UP000237230"/>
    </source>
</evidence>
<dbReference type="AlphaFoldDB" id="A0A2S3X5H2"/>
<dbReference type="Proteomes" id="UP000237230">
    <property type="component" value="Unassembled WGS sequence"/>
</dbReference>
<organism evidence="1 2">
    <name type="scientific">Pseudomonas putida</name>
    <name type="common">Arthrobacter siderocapsulatus</name>
    <dbReference type="NCBI Taxonomy" id="303"/>
    <lineage>
        <taxon>Bacteria</taxon>
        <taxon>Pseudomonadati</taxon>
        <taxon>Pseudomonadota</taxon>
        <taxon>Gammaproteobacteria</taxon>
        <taxon>Pseudomonadales</taxon>
        <taxon>Pseudomonadaceae</taxon>
        <taxon>Pseudomonas</taxon>
    </lineage>
</organism>
<sequence>MSTLINGVDLDAVLLEAINAAKIIIQSDWPVIRAEVESLGRGMARDMMFLHQQHQDGSLSDHDIGLFLDDQKIVARLRLRSIAIVTLQLAEAILNAMTAVFRSAIYRALGCAVQ</sequence>
<gene>
    <name evidence="1" type="ORF">BGP84_13995</name>
</gene>
<proteinExistence type="predicted"/>
<name>A0A2S3X5H2_PSEPU</name>
<dbReference type="EMBL" id="MINH01000019">
    <property type="protein sequence ID" value="POG10787.1"/>
    <property type="molecule type" value="Genomic_DNA"/>
</dbReference>
<dbReference type="RefSeq" id="WP_103447553.1">
    <property type="nucleotide sequence ID" value="NZ_MINH01000019.1"/>
</dbReference>
<evidence type="ECO:0000313" key="1">
    <source>
        <dbReference type="EMBL" id="POG10787.1"/>
    </source>
</evidence>
<reference evidence="1 2" key="2">
    <citation type="submission" date="2018-03" db="EMBL/GenBank/DDBJ databases">
        <title>Draft genome of Pseudomonas putida strain KH-21-114.</title>
        <authorList>
            <person name="Yoshizawa S."/>
            <person name="Khan N.H."/>
            <person name="Nishimura M."/>
            <person name="Chiura H.X."/>
            <person name="Ogura Y."/>
            <person name="Hayashi T."/>
            <person name="Kogure K."/>
        </authorList>
    </citation>
    <scope>NUCLEOTIDE SEQUENCE [LARGE SCALE GENOMIC DNA]</scope>
    <source>
        <strain evidence="1 2">KH-21-114</strain>
    </source>
</reference>